<keyword evidence="6 11" id="KW-0999">Mitochondrion inner membrane</keyword>
<name>A0AAV9IPW3_CYACA</name>
<evidence type="ECO:0000256" key="5">
    <source>
        <dbReference type="ARBA" id="ARBA00022692"/>
    </source>
</evidence>
<evidence type="ECO:0000313" key="14">
    <source>
        <dbReference type="Proteomes" id="UP001301350"/>
    </source>
</evidence>
<evidence type="ECO:0000256" key="10">
    <source>
        <dbReference type="ARBA" id="ARBA00023136"/>
    </source>
</evidence>
<keyword evidence="14" id="KW-1185">Reference proteome</keyword>
<keyword evidence="9 11" id="KW-0496">Mitochondrion</keyword>
<dbReference type="PANTHER" id="PTHR12966:SF0">
    <property type="entry name" value="NADH DEHYDROGENASE [UBIQUINONE] 1 ALPHA SUBCOMPLEX SUBUNIT 13"/>
    <property type="match status" value="1"/>
</dbReference>
<evidence type="ECO:0000256" key="8">
    <source>
        <dbReference type="ARBA" id="ARBA00022989"/>
    </source>
</evidence>
<comment type="subcellular location">
    <subcellularLocation>
        <location evidence="1 11">Mitochondrion inner membrane</location>
        <topology evidence="1 11">Single-pass membrane protein</topology>
        <orientation evidence="1 11">Matrix side</orientation>
    </subcellularLocation>
</comment>
<evidence type="ECO:0000256" key="12">
    <source>
        <dbReference type="SAM" id="MobiDB-lite"/>
    </source>
</evidence>
<keyword evidence="10 11" id="KW-0472">Membrane</keyword>
<evidence type="ECO:0000256" key="2">
    <source>
        <dbReference type="ARBA" id="ARBA00007312"/>
    </source>
</evidence>
<dbReference type="InterPro" id="IPR009346">
    <property type="entry name" value="GRIM-19"/>
</dbReference>
<dbReference type="GO" id="GO:0045271">
    <property type="term" value="C:respiratory chain complex I"/>
    <property type="evidence" value="ECO:0007669"/>
    <property type="project" value="UniProtKB-UniRule"/>
</dbReference>
<evidence type="ECO:0000256" key="9">
    <source>
        <dbReference type="ARBA" id="ARBA00023128"/>
    </source>
</evidence>
<keyword evidence="4 11" id="KW-0679">Respiratory chain</keyword>
<evidence type="ECO:0000256" key="7">
    <source>
        <dbReference type="ARBA" id="ARBA00022982"/>
    </source>
</evidence>
<feature type="transmembrane region" description="Helical" evidence="11">
    <location>
        <begin position="35"/>
        <end position="55"/>
    </location>
</feature>
<feature type="region of interest" description="Disordered" evidence="12">
    <location>
        <begin position="1"/>
        <end position="28"/>
    </location>
</feature>
<evidence type="ECO:0000313" key="13">
    <source>
        <dbReference type="EMBL" id="KAK4534246.1"/>
    </source>
</evidence>
<comment type="caution">
    <text evidence="13">The sequence shown here is derived from an EMBL/GenBank/DDBJ whole genome shotgun (WGS) entry which is preliminary data.</text>
</comment>
<comment type="similarity">
    <text evidence="2 11">Belongs to the complex I NDUFA13 subunit family.</text>
</comment>
<dbReference type="PANTHER" id="PTHR12966">
    <property type="entry name" value="NADH DEHYDROGENASE UBIQUINONE 1 ALPHA SUBCOMPLEX SUBUNIT 13"/>
    <property type="match status" value="1"/>
</dbReference>
<evidence type="ECO:0000256" key="4">
    <source>
        <dbReference type="ARBA" id="ARBA00022660"/>
    </source>
</evidence>
<dbReference type="Pfam" id="PF06212">
    <property type="entry name" value="GRIM-19"/>
    <property type="match status" value="1"/>
</dbReference>
<protein>
    <recommendedName>
        <fullName evidence="11">NADH dehydrogenase [ubiquinone] 1 alpha subcomplex subunit 13</fullName>
    </recommendedName>
</protein>
<dbReference type="Proteomes" id="UP001301350">
    <property type="component" value="Unassembled WGS sequence"/>
</dbReference>
<evidence type="ECO:0000256" key="6">
    <source>
        <dbReference type="ARBA" id="ARBA00022792"/>
    </source>
</evidence>
<reference evidence="13 14" key="1">
    <citation type="submission" date="2022-07" db="EMBL/GenBank/DDBJ databases">
        <title>Genome-wide signatures of adaptation to extreme environments.</title>
        <authorList>
            <person name="Cho C.H."/>
            <person name="Yoon H.S."/>
        </authorList>
    </citation>
    <scope>NUCLEOTIDE SEQUENCE [LARGE SCALE GENOMIC DNA]</scope>
    <source>
        <strain evidence="13 14">DBV 063 E5</strain>
    </source>
</reference>
<comment type="function">
    <text evidence="11">Complex I functions in the transfer of electrons from NADH to the respiratory chain. Accessory subunit of the mitochondrial membrane respiratory chain NADH dehydrogenase (Complex I), that is believed not to be involved in catalysis.</text>
</comment>
<evidence type="ECO:0000256" key="3">
    <source>
        <dbReference type="ARBA" id="ARBA00022448"/>
    </source>
</evidence>
<sequence>MDHPPKPPPGVYVQDGPPPSGYPPIDVRRNLPRSVGPSAVALFAGTALMMAYGYYRVCTFNVHRRELRAEWRDVRLCIIPFLQAEDDARYVLTAKRYRDWESKVMEHVPGWNVDESVYHTKKYGPPLR</sequence>
<accession>A0AAV9IPW3</accession>
<organism evidence="13 14">
    <name type="scientific">Cyanidium caldarium</name>
    <name type="common">Red alga</name>
    <dbReference type="NCBI Taxonomy" id="2771"/>
    <lineage>
        <taxon>Eukaryota</taxon>
        <taxon>Rhodophyta</taxon>
        <taxon>Bangiophyceae</taxon>
        <taxon>Cyanidiales</taxon>
        <taxon>Cyanidiaceae</taxon>
        <taxon>Cyanidium</taxon>
    </lineage>
</organism>
<evidence type="ECO:0000256" key="1">
    <source>
        <dbReference type="ARBA" id="ARBA00004298"/>
    </source>
</evidence>
<keyword evidence="8 11" id="KW-1133">Transmembrane helix</keyword>
<keyword evidence="5 11" id="KW-0812">Transmembrane</keyword>
<dbReference type="GO" id="GO:0005743">
    <property type="term" value="C:mitochondrial inner membrane"/>
    <property type="evidence" value="ECO:0007669"/>
    <property type="project" value="UniProtKB-SubCell"/>
</dbReference>
<keyword evidence="3 11" id="KW-0813">Transport</keyword>
<evidence type="ECO:0000256" key="11">
    <source>
        <dbReference type="RuleBase" id="RU368034"/>
    </source>
</evidence>
<proteinExistence type="inferred from homology"/>
<gene>
    <name evidence="13" type="ORF">CDCA_CDCA01G0271</name>
</gene>
<dbReference type="EMBL" id="JANCYW010000001">
    <property type="protein sequence ID" value="KAK4534246.1"/>
    <property type="molecule type" value="Genomic_DNA"/>
</dbReference>
<feature type="compositionally biased region" description="Pro residues" evidence="12">
    <location>
        <begin position="1"/>
        <end position="22"/>
    </location>
</feature>
<keyword evidence="7 11" id="KW-0249">Electron transport</keyword>
<dbReference type="AlphaFoldDB" id="A0AAV9IPW3"/>